<feature type="compositionally biased region" description="Basic and acidic residues" evidence="4">
    <location>
        <begin position="50"/>
        <end position="88"/>
    </location>
</feature>
<dbReference type="AlphaFoldDB" id="A0A423SSL0"/>
<evidence type="ECO:0000259" key="5">
    <source>
        <dbReference type="PROSITE" id="PS01180"/>
    </source>
</evidence>
<feature type="domain" description="CUB" evidence="5">
    <location>
        <begin position="216"/>
        <end position="341"/>
    </location>
</feature>
<keyword evidence="7" id="KW-1185">Reference proteome</keyword>
<evidence type="ECO:0000313" key="7">
    <source>
        <dbReference type="Proteomes" id="UP000283509"/>
    </source>
</evidence>
<organism evidence="6 7">
    <name type="scientific">Penaeus vannamei</name>
    <name type="common">Whiteleg shrimp</name>
    <name type="synonym">Litopenaeus vannamei</name>
    <dbReference type="NCBI Taxonomy" id="6689"/>
    <lineage>
        <taxon>Eukaryota</taxon>
        <taxon>Metazoa</taxon>
        <taxon>Ecdysozoa</taxon>
        <taxon>Arthropoda</taxon>
        <taxon>Crustacea</taxon>
        <taxon>Multicrustacea</taxon>
        <taxon>Malacostraca</taxon>
        <taxon>Eumalacostraca</taxon>
        <taxon>Eucarida</taxon>
        <taxon>Decapoda</taxon>
        <taxon>Dendrobranchiata</taxon>
        <taxon>Penaeoidea</taxon>
        <taxon>Penaeidae</taxon>
        <taxon>Penaeus</taxon>
    </lineage>
</organism>
<feature type="compositionally biased region" description="Basic and acidic residues" evidence="4">
    <location>
        <begin position="9"/>
        <end position="40"/>
    </location>
</feature>
<gene>
    <name evidence="6" type="ORF">C7M84_014749</name>
</gene>
<dbReference type="Proteomes" id="UP000283509">
    <property type="component" value="Unassembled WGS sequence"/>
</dbReference>
<dbReference type="Gene3D" id="2.60.120.290">
    <property type="entry name" value="Spermadhesin, CUB domain"/>
    <property type="match status" value="1"/>
</dbReference>
<dbReference type="OrthoDB" id="6369184at2759"/>
<dbReference type="CDD" id="cd00041">
    <property type="entry name" value="CUB"/>
    <property type="match status" value="1"/>
</dbReference>
<dbReference type="PANTHER" id="PTHR24251">
    <property type="entry name" value="OVOCHYMASE-RELATED"/>
    <property type="match status" value="1"/>
</dbReference>
<dbReference type="InterPro" id="IPR000859">
    <property type="entry name" value="CUB_dom"/>
</dbReference>
<dbReference type="SUPFAM" id="SSF49854">
    <property type="entry name" value="Spermadhesin, CUB domain"/>
    <property type="match status" value="1"/>
</dbReference>
<proteinExistence type="predicted"/>
<feature type="region of interest" description="Disordered" evidence="4">
    <location>
        <begin position="1"/>
        <end position="88"/>
    </location>
</feature>
<dbReference type="InterPro" id="IPR035914">
    <property type="entry name" value="Sperma_CUB_dom_sf"/>
</dbReference>
<sequence length="343" mass="38886">MAEQVSARSESESKVPKALDDPAKDSISDKRGSKSLKPREEDPEEEAAPEEVRKAEPTLRKDENEAGFEKLPLKPARQMDFEASEKEGTGRLVKMNSNQRGLWFGEESPPGIHTNLFNHHHKFSCDDSKCTAKGGTWQPLDDCSGDRDRPMLYCPTADEFCCGQRKYKHRAKRCKQSGGSCHIHPNTCTGEAERKRCRKGRRFCCYTPKPYVDPRCNGANFTLRDGYQKFTASEGRIISPGNMVRYRRNLKVTADLVLPAGTVARFEWKDIEVEENSRCWYDYVEIVDTVTGEGLEPYGIKKFCGRKVPHTMKSKSNLVTIKFITDYSVQKEGFILCFSADSP</sequence>
<reference evidence="6 7" key="2">
    <citation type="submission" date="2019-01" db="EMBL/GenBank/DDBJ databases">
        <title>The decoding of complex shrimp genome reveals the adaptation for benthos swimmer, frequently molting mechanism and breeding impact on genome.</title>
        <authorList>
            <person name="Sun Y."/>
            <person name="Gao Y."/>
            <person name="Yu Y."/>
        </authorList>
    </citation>
    <scope>NUCLEOTIDE SEQUENCE [LARGE SCALE GENOMIC DNA]</scope>
    <source>
        <tissue evidence="6">Muscle</tissue>
    </source>
</reference>
<evidence type="ECO:0000256" key="1">
    <source>
        <dbReference type="ARBA" id="ARBA00022737"/>
    </source>
</evidence>
<evidence type="ECO:0000313" key="6">
    <source>
        <dbReference type="EMBL" id="ROT67189.1"/>
    </source>
</evidence>
<keyword evidence="2" id="KW-1015">Disulfide bond</keyword>
<evidence type="ECO:0000256" key="4">
    <source>
        <dbReference type="SAM" id="MobiDB-lite"/>
    </source>
</evidence>
<comment type="caution">
    <text evidence="6">The sequence shown here is derived from an EMBL/GenBank/DDBJ whole genome shotgun (WGS) entry which is preliminary data.</text>
</comment>
<keyword evidence="1" id="KW-0677">Repeat</keyword>
<dbReference type="EMBL" id="QCYY01002835">
    <property type="protein sequence ID" value="ROT67189.1"/>
    <property type="molecule type" value="Genomic_DNA"/>
</dbReference>
<name>A0A423SSL0_PENVA</name>
<evidence type="ECO:0000256" key="3">
    <source>
        <dbReference type="PROSITE-ProRule" id="PRU00059"/>
    </source>
</evidence>
<reference evidence="6 7" key="1">
    <citation type="submission" date="2018-04" db="EMBL/GenBank/DDBJ databases">
        <authorList>
            <person name="Zhang X."/>
            <person name="Yuan J."/>
            <person name="Li F."/>
            <person name="Xiang J."/>
        </authorList>
    </citation>
    <scope>NUCLEOTIDE SEQUENCE [LARGE SCALE GENOMIC DNA]</scope>
    <source>
        <tissue evidence="6">Muscle</tissue>
    </source>
</reference>
<dbReference type="SMART" id="SM00042">
    <property type="entry name" value="CUB"/>
    <property type="match status" value="1"/>
</dbReference>
<protein>
    <submittedName>
        <fullName evidence="6">Putative cubilin</fullName>
    </submittedName>
</protein>
<dbReference type="STRING" id="6689.A0A423SSL0"/>
<accession>A0A423SSL0</accession>
<dbReference type="PROSITE" id="PS01180">
    <property type="entry name" value="CUB"/>
    <property type="match status" value="1"/>
</dbReference>
<evidence type="ECO:0000256" key="2">
    <source>
        <dbReference type="ARBA" id="ARBA00023157"/>
    </source>
</evidence>
<dbReference type="Pfam" id="PF00431">
    <property type="entry name" value="CUB"/>
    <property type="match status" value="1"/>
</dbReference>
<comment type="caution">
    <text evidence="3">Lacks conserved residue(s) required for the propagation of feature annotation.</text>
</comment>